<keyword evidence="8 10" id="KW-1133">Transmembrane helix</keyword>
<accession>A0AAP0FX12</accession>
<comment type="similarity">
    <text evidence="3">Belongs to the glycoside-pentoside-hexuronide (GPH) cation symporter transporter (TC 2.A.2.4) family.</text>
</comment>
<keyword evidence="5" id="KW-0762">Sugar transport</keyword>
<sequence>MGSEKELRLRGQHEISLVRLILCSMVSGGVQYGWALQLTLLTPYVQTLGLPHALASLAWLCGPVAGFVVGPTVGLWSDRSRSRFGRRRPFILTGSVVICISVLVIGFSSDIGVALGDTQESCSTYIGPRWKAAVIYVVGFWALDFANNTVQGPTRAMMADLSGKHGCSAANIIYAFWMAIGNIFGFSSGAGVTWYKWLPSLMTNSCCEACANLKGAFLVAVMFLVICLTVSLIAAKEVMISDLDYEELESSGIFSVFQDFKRLPVGMPSVLSVTTLTWLAWFPFLLYNTDWMGREIFHGDPSGTKQEIESYNKGVQQGAFGLLLNSIVLGITTMLLEHLCRKVTPRLVWVMGNFTLFLAMLAITVLSFISKNRHNSVGTAEEGVKNFALAIEAFLGFPIAILLSIPFTYAAQLATNEGGTHQGLAIGVLNISIVIPQVFVAFSAGPWDALFGNGNVPAFALAGIFAIIAAFFGFTKLPTLATKTSKIHSFGSMH</sequence>
<dbReference type="GO" id="GO:0008506">
    <property type="term" value="F:sucrose:proton symporter activity"/>
    <property type="evidence" value="ECO:0007669"/>
    <property type="project" value="TreeGrafter"/>
</dbReference>
<dbReference type="GO" id="GO:0006814">
    <property type="term" value="P:sodium ion transport"/>
    <property type="evidence" value="ECO:0007669"/>
    <property type="project" value="InterPro"/>
</dbReference>
<feature type="transmembrane region" description="Helical" evidence="10">
    <location>
        <begin position="20"/>
        <end position="45"/>
    </location>
</feature>
<proteinExistence type="inferred from homology"/>
<keyword evidence="4" id="KW-0813">Transport</keyword>
<feature type="transmembrane region" description="Helical" evidence="10">
    <location>
        <begin position="129"/>
        <end position="150"/>
    </location>
</feature>
<evidence type="ECO:0000256" key="10">
    <source>
        <dbReference type="SAM" id="Phobius"/>
    </source>
</evidence>
<keyword evidence="6 10" id="KW-0812">Transmembrane</keyword>
<dbReference type="Proteomes" id="UP001418222">
    <property type="component" value="Unassembled WGS sequence"/>
</dbReference>
<evidence type="ECO:0000256" key="3">
    <source>
        <dbReference type="ARBA" id="ARBA00007134"/>
    </source>
</evidence>
<evidence type="ECO:0000256" key="1">
    <source>
        <dbReference type="ARBA" id="ARBA00004141"/>
    </source>
</evidence>
<keyword evidence="12" id="KW-1185">Reference proteome</keyword>
<dbReference type="AlphaFoldDB" id="A0AAP0FX12"/>
<dbReference type="CDD" id="cd17313">
    <property type="entry name" value="MFS_SLC45_SUC"/>
    <property type="match status" value="1"/>
</dbReference>
<evidence type="ECO:0000256" key="9">
    <source>
        <dbReference type="ARBA" id="ARBA00023136"/>
    </source>
</evidence>
<evidence type="ECO:0000256" key="4">
    <source>
        <dbReference type="ARBA" id="ARBA00022448"/>
    </source>
</evidence>
<feature type="transmembrane region" description="Helical" evidence="10">
    <location>
        <begin position="423"/>
        <end position="444"/>
    </location>
</feature>
<reference evidence="11 12" key="1">
    <citation type="journal article" date="2022" name="Nat. Plants">
        <title>Genomes of leafy and leafless Platanthera orchids illuminate the evolution of mycoheterotrophy.</title>
        <authorList>
            <person name="Li M.H."/>
            <person name="Liu K.W."/>
            <person name="Li Z."/>
            <person name="Lu H.C."/>
            <person name="Ye Q.L."/>
            <person name="Zhang D."/>
            <person name="Wang J.Y."/>
            <person name="Li Y.F."/>
            <person name="Zhong Z.M."/>
            <person name="Liu X."/>
            <person name="Yu X."/>
            <person name="Liu D.K."/>
            <person name="Tu X.D."/>
            <person name="Liu B."/>
            <person name="Hao Y."/>
            <person name="Liao X.Y."/>
            <person name="Jiang Y.T."/>
            <person name="Sun W.H."/>
            <person name="Chen J."/>
            <person name="Chen Y.Q."/>
            <person name="Ai Y."/>
            <person name="Zhai J.W."/>
            <person name="Wu S.S."/>
            <person name="Zhou Z."/>
            <person name="Hsiao Y.Y."/>
            <person name="Wu W.L."/>
            <person name="Chen Y.Y."/>
            <person name="Lin Y.F."/>
            <person name="Hsu J.L."/>
            <person name="Li C.Y."/>
            <person name="Wang Z.W."/>
            <person name="Zhao X."/>
            <person name="Zhong W.Y."/>
            <person name="Ma X.K."/>
            <person name="Ma L."/>
            <person name="Huang J."/>
            <person name="Chen G.Z."/>
            <person name="Huang M.Z."/>
            <person name="Huang L."/>
            <person name="Peng D.H."/>
            <person name="Luo Y.B."/>
            <person name="Zou S.Q."/>
            <person name="Chen S.P."/>
            <person name="Lan S."/>
            <person name="Tsai W.C."/>
            <person name="Van de Peer Y."/>
            <person name="Liu Z.J."/>
        </authorList>
    </citation>
    <scope>NUCLEOTIDE SEQUENCE [LARGE SCALE GENOMIC DNA]</scope>
    <source>
        <strain evidence="11">Lor287</strain>
    </source>
</reference>
<evidence type="ECO:0000256" key="7">
    <source>
        <dbReference type="ARBA" id="ARBA00022847"/>
    </source>
</evidence>
<evidence type="ECO:0000313" key="11">
    <source>
        <dbReference type="EMBL" id="KAK8921129.1"/>
    </source>
</evidence>
<evidence type="ECO:0000313" key="12">
    <source>
        <dbReference type="Proteomes" id="UP001418222"/>
    </source>
</evidence>
<gene>
    <name evidence="11" type="primary">SUT1</name>
    <name evidence="11" type="ORF">KSP39_PZI020296</name>
</gene>
<comment type="caution">
    <text evidence="11">The sequence shown here is derived from an EMBL/GenBank/DDBJ whole genome shotgun (WGS) entry which is preliminary data.</text>
</comment>
<dbReference type="PROSITE" id="PS00872">
    <property type="entry name" value="NA_GALACTOSIDE_SYMP"/>
    <property type="match status" value="1"/>
</dbReference>
<keyword evidence="9 10" id="KW-0472">Membrane</keyword>
<feature type="transmembrane region" description="Helical" evidence="10">
    <location>
        <begin position="57"/>
        <end position="77"/>
    </location>
</feature>
<keyword evidence="7" id="KW-0769">Symport</keyword>
<dbReference type="InterPro" id="IPR036259">
    <property type="entry name" value="MFS_trans_sf"/>
</dbReference>
<protein>
    <submittedName>
        <fullName evidence="11">Sucrose transport protein SUT1</fullName>
    </submittedName>
</protein>
<feature type="transmembrane region" description="Helical" evidence="10">
    <location>
        <begin position="389"/>
        <end position="411"/>
    </location>
</feature>
<comment type="subcellular location">
    <subcellularLocation>
        <location evidence="1">Membrane</location>
        <topology evidence="1">Multi-pass membrane protein</topology>
    </subcellularLocation>
</comment>
<dbReference type="GO" id="GO:0016020">
    <property type="term" value="C:membrane"/>
    <property type="evidence" value="ECO:0007669"/>
    <property type="project" value="UniProtKB-SubCell"/>
</dbReference>
<organism evidence="11 12">
    <name type="scientific">Platanthera zijinensis</name>
    <dbReference type="NCBI Taxonomy" id="2320716"/>
    <lineage>
        <taxon>Eukaryota</taxon>
        <taxon>Viridiplantae</taxon>
        <taxon>Streptophyta</taxon>
        <taxon>Embryophyta</taxon>
        <taxon>Tracheophyta</taxon>
        <taxon>Spermatophyta</taxon>
        <taxon>Magnoliopsida</taxon>
        <taxon>Liliopsida</taxon>
        <taxon>Asparagales</taxon>
        <taxon>Orchidaceae</taxon>
        <taxon>Orchidoideae</taxon>
        <taxon>Orchideae</taxon>
        <taxon>Orchidinae</taxon>
        <taxon>Platanthera</taxon>
    </lineage>
</organism>
<dbReference type="PANTHER" id="PTHR19432">
    <property type="entry name" value="SUGAR TRANSPORTER"/>
    <property type="match status" value="1"/>
</dbReference>
<feature type="transmembrane region" description="Helical" evidence="10">
    <location>
        <begin position="348"/>
        <end position="369"/>
    </location>
</feature>
<dbReference type="InterPro" id="IPR018043">
    <property type="entry name" value="Na/Gal_symport_CS"/>
</dbReference>
<feature type="transmembrane region" description="Helical" evidence="10">
    <location>
        <begin position="318"/>
        <end position="336"/>
    </location>
</feature>
<dbReference type="SUPFAM" id="SSF103473">
    <property type="entry name" value="MFS general substrate transporter"/>
    <property type="match status" value="1"/>
</dbReference>
<feature type="transmembrane region" description="Helical" evidence="10">
    <location>
        <begin position="456"/>
        <end position="474"/>
    </location>
</feature>
<evidence type="ECO:0000256" key="8">
    <source>
        <dbReference type="ARBA" id="ARBA00022989"/>
    </source>
</evidence>
<name>A0AAP0FX12_9ASPA</name>
<feature type="transmembrane region" description="Helical" evidence="10">
    <location>
        <begin position="215"/>
        <end position="235"/>
    </location>
</feature>
<feature type="transmembrane region" description="Helical" evidence="10">
    <location>
        <begin position="171"/>
        <end position="195"/>
    </location>
</feature>
<dbReference type="PANTHER" id="PTHR19432:SF64">
    <property type="entry name" value="SUCROSE TRANSPORT PROTEIN SUT1"/>
    <property type="match status" value="1"/>
</dbReference>
<comment type="pathway">
    <text evidence="2">Glycan biosynthesis; sucrose metabolism.</text>
</comment>
<dbReference type="Gene3D" id="1.20.1250.20">
    <property type="entry name" value="MFS general substrate transporter like domains"/>
    <property type="match status" value="1"/>
</dbReference>
<evidence type="ECO:0000256" key="6">
    <source>
        <dbReference type="ARBA" id="ARBA00022692"/>
    </source>
</evidence>
<evidence type="ECO:0000256" key="2">
    <source>
        <dbReference type="ARBA" id="ARBA00004914"/>
    </source>
</evidence>
<dbReference type="FunFam" id="1.20.1250.20:FF:000182">
    <property type="entry name" value="Sucrose transporter SUC2"/>
    <property type="match status" value="1"/>
</dbReference>
<dbReference type="EMBL" id="JBBWWQ010000018">
    <property type="protein sequence ID" value="KAK8921129.1"/>
    <property type="molecule type" value="Genomic_DNA"/>
</dbReference>
<feature type="transmembrane region" description="Helical" evidence="10">
    <location>
        <begin position="89"/>
        <end position="109"/>
    </location>
</feature>
<feature type="transmembrane region" description="Helical" evidence="10">
    <location>
        <begin position="265"/>
        <end position="287"/>
    </location>
</feature>
<evidence type="ECO:0000256" key="5">
    <source>
        <dbReference type="ARBA" id="ARBA00022597"/>
    </source>
</evidence>